<dbReference type="AlphaFoldDB" id="A0A392QEW0"/>
<proteinExistence type="predicted"/>
<feature type="non-terminal residue" evidence="2">
    <location>
        <position position="1"/>
    </location>
</feature>
<dbReference type="EMBL" id="LXQA010132948">
    <property type="protein sequence ID" value="MCI22891.1"/>
    <property type="molecule type" value="Genomic_DNA"/>
</dbReference>
<comment type="caution">
    <text evidence="2">The sequence shown here is derived from an EMBL/GenBank/DDBJ whole genome shotgun (WGS) entry which is preliminary data.</text>
</comment>
<evidence type="ECO:0000256" key="1">
    <source>
        <dbReference type="SAM" id="MobiDB-lite"/>
    </source>
</evidence>
<feature type="region of interest" description="Disordered" evidence="1">
    <location>
        <begin position="19"/>
        <end position="55"/>
    </location>
</feature>
<feature type="compositionally biased region" description="Basic residues" evidence="1">
    <location>
        <begin position="86"/>
        <end position="101"/>
    </location>
</feature>
<sequence length="128" mass="14319">VDENVSVVNNVVISVESTQVSDDKIQDKETSSANSEFVDETQVRSDDGTQSPKNIDVAFGNIDDELIKSATSQSQADESQFQLVVNKKKKSSKQRKKSHITKHKQKRVLLLLLTTYKVTENILPNIMV</sequence>
<feature type="compositionally biased region" description="Basic and acidic residues" evidence="1">
    <location>
        <begin position="21"/>
        <end position="30"/>
    </location>
</feature>
<keyword evidence="3" id="KW-1185">Reference proteome</keyword>
<evidence type="ECO:0000313" key="2">
    <source>
        <dbReference type="EMBL" id="MCI22891.1"/>
    </source>
</evidence>
<feature type="compositionally biased region" description="Polar residues" evidence="1">
    <location>
        <begin position="70"/>
        <end position="83"/>
    </location>
</feature>
<dbReference type="Proteomes" id="UP000265520">
    <property type="component" value="Unassembled WGS sequence"/>
</dbReference>
<reference evidence="2 3" key="1">
    <citation type="journal article" date="2018" name="Front. Plant Sci.">
        <title>Red Clover (Trifolium pratense) and Zigzag Clover (T. medium) - A Picture of Genomic Similarities and Differences.</title>
        <authorList>
            <person name="Dluhosova J."/>
            <person name="Istvanek J."/>
            <person name="Nedelnik J."/>
            <person name="Repkova J."/>
        </authorList>
    </citation>
    <scope>NUCLEOTIDE SEQUENCE [LARGE SCALE GENOMIC DNA]</scope>
    <source>
        <strain evidence="3">cv. 10/8</strain>
        <tissue evidence="2">Leaf</tissue>
    </source>
</reference>
<protein>
    <submittedName>
        <fullName evidence="2">Uncharacterized protein</fullName>
    </submittedName>
</protein>
<name>A0A392QEW0_9FABA</name>
<feature type="region of interest" description="Disordered" evidence="1">
    <location>
        <begin position="70"/>
        <end position="101"/>
    </location>
</feature>
<accession>A0A392QEW0</accession>
<evidence type="ECO:0000313" key="3">
    <source>
        <dbReference type="Proteomes" id="UP000265520"/>
    </source>
</evidence>
<organism evidence="2 3">
    <name type="scientific">Trifolium medium</name>
    <dbReference type="NCBI Taxonomy" id="97028"/>
    <lineage>
        <taxon>Eukaryota</taxon>
        <taxon>Viridiplantae</taxon>
        <taxon>Streptophyta</taxon>
        <taxon>Embryophyta</taxon>
        <taxon>Tracheophyta</taxon>
        <taxon>Spermatophyta</taxon>
        <taxon>Magnoliopsida</taxon>
        <taxon>eudicotyledons</taxon>
        <taxon>Gunneridae</taxon>
        <taxon>Pentapetalae</taxon>
        <taxon>rosids</taxon>
        <taxon>fabids</taxon>
        <taxon>Fabales</taxon>
        <taxon>Fabaceae</taxon>
        <taxon>Papilionoideae</taxon>
        <taxon>50 kb inversion clade</taxon>
        <taxon>NPAAA clade</taxon>
        <taxon>Hologalegina</taxon>
        <taxon>IRL clade</taxon>
        <taxon>Trifolieae</taxon>
        <taxon>Trifolium</taxon>
    </lineage>
</organism>